<comment type="caution">
    <text evidence="1">The sequence shown here is derived from an EMBL/GenBank/DDBJ whole genome shotgun (WGS) entry which is preliminary data.</text>
</comment>
<dbReference type="Gene3D" id="3.10.450.50">
    <property type="match status" value="1"/>
</dbReference>
<reference evidence="1" key="1">
    <citation type="submission" date="2019-03" db="EMBL/GenBank/DDBJ databases">
        <title>Single cell metagenomics reveals metabolic interactions within the superorganism composed of flagellate Streblomastix strix and complex community of Bacteroidetes bacteria on its surface.</title>
        <authorList>
            <person name="Treitli S.C."/>
            <person name="Kolisko M."/>
            <person name="Husnik F."/>
            <person name="Keeling P."/>
            <person name="Hampl V."/>
        </authorList>
    </citation>
    <scope>NUCLEOTIDE SEQUENCE</scope>
    <source>
        <strain evidence="1">STM</strain>
    </source>
</reference>
<proteinExistence type="predicted"/>
<evidence type="ECO:0000313" key="1">
    <source>
        <dbReference type="EMBL" id="KAA6340548.1"/>
    </source>
</evidence>
<dbReference type="InterPro" id="IPR004027">
    <property type="entry name" value="SEC_C_motif"/>
</dbReference>
<dbReference type="Pfam" id="PF02810">
    <property type="entry name" value="SEC-C"/>
    <property type="match status" value="1"/>
</dbReference>
<organism evidence="1">
    <name type="scientific">termite gut metagenome</name>
    <dbReference type="NCBI Taxonomy" id="433724"/>
    <lineage>
        <taxon>unclassified sequences</taxon>
        <taxon>metagenomes</taxon>
        <taxon>organismal metagenomes</taxon>
    </lineage>
</organism>
<dbReference type="SUPFAM" id="SSF103642">
    <property type="entry name" value="Sec-C motif"/>
    <property type="match status" value="1"/>
</dbReference>
<dbReference type="EMBL" id="SNRY01000452">
    <property type="protein sequence ID" value="KAA6340548.1"/>
    <property type="molecule type" value="Genomic_DNA"/>
</dbReference>
<dbReference type="AlphaFoldDB" id="A0A5J4S445"/>
<evidence type="ECO:0008006" key="2">
    <source>
        <dbReference type="Google" id="ProtNLM"/>
    </source>
</evidence>
<gene>
    <name evidence="1" type="ORF">EZS27_011590</name>
</gene>
<name>A0A5J4S445_9ZZZZ</name>
<sequence>MSFQVANNLIDHVKEKELWQLLYDNHKKDDLIGMGDEFGIKLVTSWNKKNLAQSIEKYLTADPSHLTFRMPLKEIQDLQKLLRAGGVMPECDFGDTDILRFPNLYFRHVVELITNDGKEYWVVPDNLRKALLSITNRLDDELILRQWDIREKIICGLISLYGIMPLEDFVNIYNDINEEEDTLKPANLIHFIEQRDRAFVELNLFAYKEKEYVVSSRMGRVEDILSEILGRPELPYHSFTKEEVLEMGTLYYSFTSLSSKNLFNYLTTIFDVSAPFTSLLIREIGEMAQNNVSVSELMKKIFETLNQVSDGKDNNPNQFLSVLKRYVNNLPRWALKGNTLNEVIEMDAYRQIYPQMETEEDIDESFYLSFAKPYINFLKIENDDPCFCGSGKIYKDCCGDN</sequence>
<protein>
    <recommendedName>
        <fullName evidence="2">Protein translocase subunit SecA</fullName>
    </recommendedName>
</protein>
<accession>A0A5J4S445</accession>